<evidence type="ECO:0000313" key="3">
    <source>
        <dbReference type="Proteomes" id="UP000550707"/>
    </source>
</evidence>
<keyword evidence="1" id="KW-0732">Signal</keyword>
<evidence type="ECO:0000256" key="1">
    <source>
        <dbReference type="SAM" id="SignalP"/>
    </source>
</evidence>
<gene>
    <name evidence="2" type="ORF">HJG59_008975</name>
</gene>
<dbReference type="EMBL" id="JACASF010000015">
    <property type="protein sequence ID" value="KAF6429610.1"/>
    <property type="molecule type" value="Genomic_DNA"/>
</dbReference>
<feature type="chain" id="PRO_5029591012" evidence="1">
    <location>
        <begin position="17"/>
        <end position="135"/>
    </location>
</feature>
<proteinExistence type="predicted"/>
<protein>
    <submittedName>
        <fullName evidence="2">Uncharacterized protein</fullName>
    </submittedName>
</protein>
<dbReference type="AlphaFoldDB" id="A0A7J8E2L8"/>
<feature type="signal peptide" evidence="1">
    <location>
        <begin position="1"/>
        <end position="16"/>
    </location>
</feature>
<comment type="caution">
    <text evidence="2">The sequence shown here is derived from an EMBL/GenBank/DDBJ whole genome shotgun (WGS) entry which is preliminary data.</text>
</comment>
<reference evidence="2 3" key="1">
    <citation type="journal article" date="2020" name="Nature">
        <title>Six reference-quality genomes reveal evolution of bat adaptations.</title>
        <authorList>
            <person name="Jebb D."/>
            <person name="Huang Z."/>
            <person name="Pippel M."/>
            <person name="Hughes G.M."/>
            <person name="Lavrichenko K."/>
            <person name="Devanna P."/>
            <person name="Winkler S."/>
            <person name="Jermiin L.S."/>
            <person name="Skirmuntt E.C."/>
            <person name="Katzourakis A."/>
            <person name="Burkitt-Gray L."/>
            <person name="Ray D.A."/>
            <person name="Sullivan K.A.M."/>
            <person name="Roscito J.G."/>
            <person name="Kirilenko B.M."/>
            <person name="Davalos L.M."/>
            <person name="Corthals A.P."/>
            <person name="Power M.L."/>
            <person name="Jones G."/>
            <person name="Ransome R.D."/>
            <person name="Dechmann D.K.N."/>
            <person name="Locatelli A.G."/>
            <person name="Puechmaille S.J."/>
            <person name="Fedrigo O."/>
            <person name="Jarvis E.D."/>
            <person name="Hiller M."/>
            <person name="Vernes S.C."/>
            <person name="Myers E.W."/>
            <person name="Teeling E.C."/>
        </authorList>
    </citation>
    <scope>NUCLEOTIDE SEQUENCE [LARGE SCALE GENOMIC DNA]</scope>
    <source>
        <strain evidence="2">MMolMol1</strain>
        <tissue evidence="2">Muscle</tissue>
    </source>
</reference>
<keyword evidence="3" id="KW-1185">Reference proteome</keyword>
<organism evidence="2 3">
    <name type="scientific">Molossus molossus</name>
    <name type="common">Pallas' mastiff bat</name>
    <name type="synonym">Vespertilio molossus</name>
    <dbReference type="NCBI Taxonomy" id="27622"/>
    <lineage>
        <taxon>Eukaryota</taxon>
        <taxon>Metazoa</taxon>
        <taxon>Chordata</taxon>
        <taxon>Craniata</taxon>
        <taxon>Vertebrata</taxon>
        <taxon>Euteleostomi</taxon>
        <taxon>Mammalia</taxon>
        <taxon>Eutheria</taxon>
        <taxon>Laurasiatheria</taxon>
        <taxon>Chiroptera</taxon>
        <taxon>Yangochiroptera</taxon>
        <taxon>Molossidae</taxon>
        <taxon>Molossus</taxon>
    </lineage>
</organism>
<name>A0A7J8E2L8_MOLMO</name>
<evidence type="ECO:0000313" key="2">
    <source>
        <dbReference type="EMBL" id="KAF6429610.1"/>
    </source>
</evidence>
<sequence length="135" mass="15211">MLLLPVNIVLFQSSHFLILLNVCHEMGGSPVLKIQVDHVPGAFSCGAAATPGQTTRKHSAGSAPVQPRACARVHVCVSVWGFLKNIFIPRKDRLMKQPKTRNGSYLYSFILDTRLSTDFFFLFLKCIEINWRKHL</sequence>
<dbReference type="Proteomes" id="UP000550707">
    <property type="component" value="Unassembled WGS sequence"/>
</dbReference>
<accession>A0A7J8E2L8</accession>
<dbReference type="InParanoid" id="A0A7J8E2L8"/>